<name>A0ABP7KC42_9RHOB</name>
<comment type="similarity">
    <text evidence="3">Belongs to the Nudix hydrolase family.</text>
</comment>
<evidence type="ECO:0000256" key="3">
    <source>
        <dbReference type="RuleBase" id="RU003476"/>
    </source>
</evidence>
<dbReference type="Proteomes" id="UP001399917">
    <property type="component" value="Unassembled WGS sequence"/>
</dbReference>
<dbReference type="CDD" id="cd04673">
    <property type="entry name" value="NUDIX_ADPRase"/>
    <property type="match status" value="1"/>
</dbReference>
<comment type="cofactor">
    <cofactor evidence="1">
        <name>Mg(2+)</name>
        <dbReference type="ChEBI" id="CHEBI:18420"/>
    </cofactor>
</comment>
<dbReference type="Gene3D" id="3.90.79.10">
    <property type="entry name" value="Nucleoside Triphosphate Pyrophosphohydrolase"/>
    <property type="match status" value="1"/>
</dbReference>
<dbReference type="InterPro" id="IPR020476">
    <property type="entry name" value="Nudix_hydrolase"/>
</dbReference>
<dbReference type="PROSITE" id="PS00893">
    <property type="entry name" value="NUDIX_BOX"/>
    <property type="match status" value="1"/>
</dbReference>
<comment type="caution">
    <text evidence="5">The sequence shown here is derived from an EMBL/GenBank/DDBJ whole genome shotgun (WGS) entry which is preliminary data.</text>
</comment>
<dbReference type="RefSeq" id="WP_344847303.1">
    <property type="nucleotide sequence ID" value="NZ_BAABDF010000007.1"/>
</dbReference>
<evidence type="ECO:0000256" key="1">
    <source>
        <dbReference type="ARBA" id="ARBA00001946"/>
    </source>
</evidence>
<dbReference type="PROSITE" id="PS51462">
    <property type="entry name" value="NUDIX"/>
    <property type="match status" value="1"/>
</dbReference>
<protein>
    <submittedName>
        <fullName evidence="5">NUDIX hydrolase</fullName>
    </submittedName>
</protein>
<keyword evidence="2 3" id="KW-0378">Hydrolase</keyword>
<reference evidence="6" key="1">
    <citation type="journal article" date="2019" name="Int. J. Syst. Evol. Microbiol.">
        <title>The Global Catalogue of Microorganisms (GCM) 10K type strain sequencing project: providing services to taxonomists for standard genome sequencing and annotation.</title>
        <authorList>
            <consortium name="The Broad Institute Genomics Platform"/>
            <consortium name="The Broad Institute Genome Sequencing Center for Infectious Disease"/>
            <person name="Wu L."/>
            <person name="Ma J."/>
        </authorList>
    </citation>
    <scope>NUCLEOTIDE SEQUENCE [LARGE SCALE GENOMIC DNA]</scope>
    <source>
        <strain evidence="6">JCM 17190</strain>
    </source>
</reference>
<dbReference type="PANTHER" id="PTHR43736:SF1">
    <property type="entry name" value="DIHYDRONEOPTERIN TRIPHOSPHATE DIPHOSPHATASE"/>
    <property type="match status" value="1"/>
</dbReference>
<sequence>MTTRPKLGALAVCHDAGRFLLVQRSKAPDAGFWGFPGGHVEWGETVMMAATRELHEETGITATPQRILDWGEALTRDTAGQVTHHFVLAAVLLDDPHGTAIAADDACAVKWATLAEIDTLQTSARVAQVARRALSRL</sequence>
<proteinExistence type="inferred from homology"/>
<evidence type="ECO:0000313" key="5">
    <source>
        <dbReference type="EMBL" id="GAA3872505.1"/>
    </source>
</evidence>
<dbReference type="InterPro" id="IPR020084">
    <property type="entry name" value="NUDIX_hydrolase_CS"/>
</dbReference>
<evidence type="ECO:0000256" key="2">
    <source>
        <dbReference type="ARBA" id="ARBA00022801"/>
    </source>
</evidence>
<evidence type="ECO:0000313" key="6">
    <source>
        <dbReference type="Proteomes" id="UP001399917"/>
    </source>
</evidence>
<dbReference type="SUPFAM" id="SSF55811">
    <property type="entry name" value="Nudix"/>
    <property type="match status" value="1"/>
</dbReference>
<dbReference type="PRINTS" id="PR00502">
    <property type="entry name" value="NUDIXFAMILY"/>
</dbReference>
<evidence type="ECO:0000259" key="4">
    <source>
        <dbReference type="PROSITE" id="PS51462"/>
    </source>
</evidence>
<accession>A0ABP7KC42</accession>
<dbReference type="InterPro" id="IPR000086">
    <property type="entry name" value="NUDIX_hydrolase_dom"/>
</dbReference>
<dbReference type="InterPro" id="IPR015797">
    <property type="entry name" value="NUDIX_hydrolase-like_dom_sf"/>
</dbReference>
<gene>
    <name evidence="5" type="ORF">GCM10022404_22980</name>
</gene>
<dbReference type="Pfam" id="PF00293">
    <property type="entry name" value="NUDIX"/>
    <property type="match status" value="1"/>
</dbReference>
<dbReference type="PANTHER" id="PTHR43736">
    <property type="entry name" value="ADP-RIBOSE PYROPHOSPHATASE"/>
    <property type="match status" value="1"/>
</dbReference>
<feature type="domain" description="Nudix hydrolase" evidence="4">
    <location>
        <begin position="2"/>
        <end position="135"/>
    </location>
</feature>
<dbReference type="EMBL" id="BAABDF010000007">
    <property type="protein sequence ID" value="GAA3872505.1"/>
    <property type="molecule type" value="Genomic_DNA"/>
</dbReference>
<organism evidence="5 6">
    <name type="scientific">Celeribacter arenosi</name>
    <dbReference type="NCBI Taxonomy" id="792649"/>
    <lineage>
        <taxon>Bacteria</taxon>
        <taxon>Pseudomonadati</taxon>
        <taxon>Pseudomonadota</taxon>
        <taxon>Alphaproteobacteria</taxon>
        <taxon>Rhodobacterales</taxon>
        <taxon>Roseobacteraceae</taxon>
        <taxon>Celeribacter</taxon>
    </lineage>
</organism>
<dbReference type="GO" id="GO:0016787">
    <property type="term" value="F:hydrolase activity"/>
    <property type="evidence" value="ECO:0007669"/>
    <property type="project" value="UniProtKB-KW"/>
</dbReference>
<keyword evidence="6" id="KW-1185">Reference proteome</keyword>